<dbReference type="VEuPathDB" id="VectorBase:AALB20_029133"/>
<dbReference type="AlphaFoldDB" id="A0A182FD37"/>
<reference evidence="1 2" key="1">
    <citation type="journal article" date="2017" name="G3 (Bethesda)">
        <title>The Physical Genome Mapping of Anopheles albimanus Corrected Scaffold Misassemblies and Identified Interarm Rearrangements in Genus Anopheles.</title>
        <authorList>
            <person name="Artemov G.N."/>
            <person name="Peery A.N."/>
            <person name="Jiang X."/>
            <person name="Tu Z."/>
            <person name="Stegniy V.N."/>
            <person name="Sharakhova M.V."/>
            <person name="Sharakhov I.V."/>
        </authorList>
    </citation>
    <scope>NUCLEOTIDE SEQUENCE [LARGE SCALE GENOMIC DNA]</scope>
    <source>
        <strain evidence="1 2">ALBI9_A</strain>
    </source>
</reference>
<name>A0A182FD37_ANOAL</name>
<reference evidence="1" key="2">
    <citation type="submission" date="2022-08" db="UniProtKB">
        <authorList>
            <consortium name="EnsemblMetazoa"/>
        </authorList>
    </citation>
    <scope>IDENTIFICATION</scope>
    <source>
        <strain evidence="1">STECLA/ALBI9_A</strain>
    </source>
</reference>
<evidence type="ECO:0000313" key="2">
    <source>
        <dbReference type="Proteomes" id="UP000069272"/>
    </source>
</evidence>
<protein>
    <submittedName>
        <fullName evidence="1">Uncharacterized protein</fullName>
    </submittedName>
</protein>
<dbReference type="VEuPathDB" id="VectorBase:AALB004423"/>
<keyword evidence="2" id="KW-1185">Reference proteome</keyword>
<dbReference type="EnsemblMetazoa" id="AALB004423-RA">
    <property type="protein sequence ID" value="AALB004423-PA"/>
    <property type="gene ID" value="AALB004423"/>
</dbReference>
<evidence type="ECO:0000313" key="1">
    <source>
        <dbReference type="EnsemblMetazoa" id="AALB004423-PA"/>
    </source>
</evidence>
<accession>A0A182FD37</accession>
<organism evidence="1 2">
    <name type="scientific">Anopheles albimanus</name>
    <name type="common">New world malaria mosquito</name>
    <dbReference type="NCBI Taxonomy" id="7167"/>
    <lineage>
        <taxon>Eukaryota</taxon>
        <taxon>Metazoa</taxon>
        <taxon>Ecdysozoa</taxon>
        <taxon>Arthropoda</taxon>
        <taxon>Hexapoda</taxon>
        <taxon>Insecta</taxon>
        <taxon>Pterygota</taxon>
        <taxon>Neoptera</taxon>
        <taxon>Endopterygota</taxon>
        <taxon>Diptera</taxon>
        <taxon>Nematocera</taxon>
        <taxon>Culicoidea</taxon>
        <taxon>Culicidae</taxon>
        <taxon>Anophelinae</taxon>
        <taxon>Anopheles</taxon>
    </lineage>
</organism>
<proteinExistence type="predicted"/>
<sequence>MRQANSVKIAKIIAITVVLSSFILGSFILASSYLQAKQSCDQMQALDAVLNKELMLEAMQQLGRNPLVTPFKHFRIIRGDMALRCRCAIVS</sequence>
<dbReference type="Proteomes" id="UP000069272">
    <property type="component" value="Chromosome 3L"/>
</dbReference>